<evidence type="ECO:0000313" key="2">
    <source>
        <dbReference type="EMBL" id="CAH3132893.1"/>
    </source>
</evidence>
<accession>A0ABN8P584</accession>
<feature type="region of interest" description="Disordered" evidence="1">
    <location>
        <begin position="52"/>
        <end position="81"/>
    </location>
</feature>
<evidence type="ECO:0000313" key="3">
    <source>
        <dbReference type="Proteomes" id="UP001159405"/>
    </source>
</evidence>
<feature type="compositionally biased region" description="Polar residues" evidence="1">
    <location>
        <begin position="55"/>
        <end position="64"/>
    </location>
</feature>
<evidence type="ECO:0000256" key="1">
    <source>
        <dbReference type="SAM" id="MobiDB-lite"/>
    </source>
</evidence>
<gene>
    <name evidence="2" type="ORF">PLOB_00036670</name>
</gene>
<reference evidence="2 3" key="1">
    <citation type="submission" date="2022-05" db="EMBL/GenBank/DDBJ databases">
        <authorList>
            <consortium name="Genoscope - CEA"/>
            <person name="William W."/>
        </authorList>
    </citation>
    <scope>NUCLEOTIDE SEQUENCE [LARGE SCALE GENOMIC DNA]</scope>
</reference>
<dbReference type="Proteomes" id="UP001159405">
    <property type="component" value="Unassembled WGS sequence"/>
</dbReference>
<keyword evidence="3" id="KW-1185">Reference proteome</keyword>
<feature type="region of interest" description="Disordered" evidence="1">
    <location>
        <begin position="1"/>
        <end position="39"/>
    </location>
</feature>
<protein>
    <submittedName>
        <fullName evidence="2">Uncharacterized protein</fullName>
    </submittedName>
</protein>
<comment type="caution">
    <text evidence="2">The sequence shown here is derived from an EMBL/GenBank/DDBJ whole genome shotgun (WGS) entry which is preliminary data.</text>
</comment>
<organism evidence="2 3">
    <name type="scientific">Porites lobata</name>
    <dbReference type="NCBI Taxonomy" id="104759"/>
    <lineage>
        <taxon>Eukaryota</taxon>
        <taxon>Metazoa</taxon>
        <taxon>Cnidaria</taxon>
        <taxon>Anthozoa</taxon>
        <taxon>Hexacorallia</taxon>
        <taxon>Scleractinia</taxon>
        <taxon>Fungiina</taxon>
        <taxon>Poritidae</taxon>
        <taxon>Porites</taxon>
    </lineage>
</organism>
<feature type="non-terminal residue" evidence="2">
    <location>
        <position position="122"/>
    </location>
</feature>
<dbReference type="EMBL" id="CALNXK010000052">
    <property type="protein sequence ID" value="CAH3132893.1"/>
    <property type="molecule type" value="Genomic_DNA"/>
</dbReference>
<name>A0ABN8P584_9CNID</name>
<proteinExistence type="predicted"/>
<sequence length="122" mass="13004">MESVVGPHDTTGYQSPSPFGPPQGASLRELNMKAPTFPKGFAGGSTGMSIVQDAPINTSASTVESPILSPDASNQDHPRAMGKNLLLPTTEALPTPVRVKRLLFYLEGYDAHCYKELLSGFV</sequence>